<evidence type="ECO:0000256" key="1">
    <source>
        <dbReference type="SAM" id="Phobius"/>
    </source>
</evidence>
<dbReference type="EMBL" id="WJBB01000006">
    <property type="protein sequence ID" value="MBC3796781.1"/>
    <property type="molecule type" value="Genomic_DNA"/>
</dbReference>
<keyword evidence="1" id="KW-0472">Membrane</keyword>
<evidence type="ECO:0000313" key="2">
    <source>
        <dbReference type="EMBL" id="MBC3796781.1"/>
    </source>
</evidence>
<reference evidence="2 3" key="1">
    <citation type="journal article" date="2020" name="mSystems">
        <title>Defining Genomic and Predicted Metabolic Features of the Acetobacterium Genus.</title>
        <authorList>
            <person name="Ross D.E."/>
            <person name="Marshall C.W."/>
            <person name="Gulliver D."/>
            <person name="May H.D."/>
            <person name="Norman R.S."/>
        </authorList>
    </citation>
    <scope>NUCLEOTIDE SEQUENCE [LARGE SCALE GENOMIC DNA]</scope>
    <source>
        <strain evidence="2 3">DSM 9173</strain>
    </source>
</reference>
<feature type="transmembrane region" description="Helical" evidence="1">
    <location>
        <begin position="23"/>
        <end position="43"/>
    </location>
</feature>
<protein>
    <recommendedName>
        <fullName evidence="4">DUF4860 domain-containing protein</fullName>
    </recommendedName>
</protein>
<evidence type="ECO:0000313" key="3">
    <source>
        <dbReference type="Proteomes" id="UP000653358"/>
    </source>
</evidence>
<dbReference type="RefSeq" id="WP_148603485.1">
    <property type="nucleotide sequence ID" value="NZ_RXYB01000008.1"/>
</dbReference>
<name>A0ABR6WKH3_9FIRM</name>
<comment type="caution">
    <text evidence="2">The sequence shown here is derived from an EMBL/GenBank/DDBJ whole genome shotgun (WGS) entry which is preliminary data.</text>
</comment>
<proteinExistence type="predicted"/>
<evidence type="ECO:0008006" key="4">
    <source>
        <dbReference type="Google" id="ProtNLM"/>
    </source>
</evidence>
<keyword evidence="1" id="KW-0812">Transmembrane</keyword>
<dbReference type="Proteomes" id="UP000653358">
    <property type="component" value="Unassembled WGS sequence"/>
</dbReference>
<keyword evidence="1" id="KW-1133">Transmembrane helix</keyword>
<keyword evidence="3" id="KW-1185">Reference proteome</keyword>
<organism evidence="2 3">
    <name type="scientific">Acetobacterium tundrae</name>
    <dbReference type="NCBI Taxonomy" id="132932"/>
    <lineage>
        <taxon>Bacteria</taxon>
        <taxon>Bacillati</taxon>
        <taxon>Bacillota</taxon>
        <taxon>Clostridia</taxon>
        <taxon>Eubacteriales</taxon>
        <taxon>Eubacteriaceae</taxon>
        <taxon>Acetobacterium</taxon>
    </lineage>
</organism>
<accession>A0ABR6WKH3</accession>
<sequence>MNPIKNYQYAPRDNQPVGFSRGFALAVVSLLLVAALVVGGLVFSSRNSTYAANAQLVYMAATAKAIEFEALGHYHVPVQADLVALIGDDVNEGAVIQVVDENNDATIDYIIYSKSGLTTKYSPGKTDAAKTSK</sequence>
<gene>
    <name evidence="2" type="ORF">GH807_06920</name>
</gene>